<feature type="domain" description="RING-type" evidence="6">
    <location>
        <begin position="258"/>
        <end position="303"/>
    </location>
</feature>
<organism evidence="7 8">
    <name type="scientific">Tritrichomonas musculus</name>
    <dbReference type="NCBI Taxonomy" id="1915356"/>
    <lineage>
        <taxon>Eukaryota</taxon>
        <taxon>Metamonada</taxon>
        <taxon>Parabasalia</taxon>
        <taxon>Tritrichomonadida</taxon>
        <taxon>Tritrichomonadidae</taxon>
        <taxon>Tritrichomonas</taxon>
    </lineage>
</organism>
<evidence type="ECO:0000256" key="1">
    <source>
        <dbReference type="ARBA" id="ARBA00022723"/>
    </source>
</evidence>
<protein>
    <recommendedName>
        <fullName evidence="6">RING-type domain-containing protein</fullName>
    </recommendedName>
</protein>
<keyword evidence="4" id="KW-0862">Zinc</keyword>
<dbReference type="EMBL" id="JAPFFF010000003">
    <property type="protein sequence ID" value="KAK8894294.1"/>
    <property type="molecule type" value="Genomic_DNA"/>
</dbReference>
<accession>A0ABR2KT26</accession>
<keyword evidence="1" id="KW-0479">Metal-binding</keyword>
<comment type="caution">
    <text evidence="7">The sequence shown here is derived from an EMBL/GenBank/DDBJ whole genome shotgun (WGS) entry which is preliminary data.</text>
</comment>
<keyword evidence="2 5" id="KW-0863">Zinc-finger</keyword>
<evidence type="ECO:0000256" key="2">
    <source>
        <dbReference type="ARBA" id="ARBA00022771"/>
    </source>
</evidence>
<dbReference type="PROSITE" id="PS50089">
    <property type="entry name" value="ZF_RING_2"/>
    <property type="match status" value="2"/>
</dbReference>
<evidence type="ECO:0000256" key="4">
    <source>
        <dbReference type="ARBA" id="ARBA00022833"/>
    </source>
</evidence>
<keyword evidence="8" id="KW-1185">Reference proteome</keyword>
<evidence type="ECO:0000256" key="5">
    <source>
        <dbReference type="PROSITE-ProRule" id="PRU00175"/>
    </source>
</evidence>
<dbReference type="SUPFAM" id="SSF57850">
    <property type="entry name" value="RING/U-box"/>
    <property type="match status" value="1"/>
</dbReference>
<dbReference type="SMART" id="SM00647">
    <property type="entry name" value="IBR"/>
    <property type="match status" value="1"/>
</dbReference>
<dbReference type="InterPro" id="IPR013083">
    <property type="entry name" value="Znf_RING/FYVE/PHD"/>
</dbReference>
<name>A0ABR2KT26_9EUKA</name>
<dbReference type="PANTHER" id="PTHR45943:SF2">
    <property type="entry name" value="RING-TYPE DOMAIN-CONTAINING PROTEIN"/>
    <property type="match status" value="1"/>
</dbReference>
<evidence type="ECO:0000313" key="8">
    <source>
        <dbReference type="Proteomes" id="UP001470230"/>
    </source>
</evidence>
<dbReference type="InterPro" id="IPR002867">
    <property type="entry name" value="IBR_dom"/>
</dbReference>
<dbReference type="SMART" id="SM00184">
    <property type="entry name" value="RING"/>
    <property type="match status" value="2"/>
</dbReference>
<proteinExistence type="predicted"/>
<sequence length="498" mass="57830">MNYEKRRSTYLFFSQQKDQSTQTDNFIFTHSSLICISCNKSSTNLIELGCQHTFCINCIKNFSKGQLKNRDNHCLRCPICSQPLREIDINKINPKYNNIIEHRIMKEIAEKETTVSCPKCNETFIYEPGKVAGITVNQFGEKIRKKALESLRKYRATCIKCHTVFCVKCKTIPFHEGFTCHEQNLINDDVICRFCREYPAVGCRDLDVCHRVCWRKECKDSINEACMHICDCGHACCGLRGEKEHFGCAECNYEVAICSICKSSCTTSPSVIMKCGHPAHLNCLFSLYNSLKSRGRIKVPRCNHDQTCQAVPYHRCVRKIAHKWIKIDNEIENITKEKIKEENIKDEQLHVNNPNDPDYYKQPLKFAHDFFDFYLCDKCHNPFYGGHKDCGRNDDDDDIEYKCLRCQREILHAVCPKHGDESMVYKCFFCCNHSSYLCWGNVYFCSECHKNPRKAMQPPFHVCDGKCKFSPHAENGERVVTGYCMKCELEKEEKMLNT</sequence>
<dbReference type="Gene3D" id="3.30.40.10">
    <property type="entry name" value="Zinc/RING finger domain, C3HC4 (zinc finger)"/>
    <property type="match status" value="1"/>
</dbReference>
<dbReference type="PROSITE" id="PS00518">
    <property type="entry name" value="ZF_RING_1"/>
    <property type="match status" value="1"/>
</dbReference>
<dbReference type="InterPro" id="IPR001841">
    <property type="entry name" value="Znf_RING"/>
</dbReference>
<keyword evidence="3" id="KW-0833">Ubl conjugation pathway</keyword>
<gene>
    <name evidence="7" type="ORF">M9Y10_022729</name>
</gene>
<dbReference type="PANTHER" id="PTHR45943">
    <property type="entry name" value="E3 UBIQUITIN-PROTEIN LIGASE MYCBP2"/>
    <property type="match status" value="1"/>
</dbReference>
<reference evidence="7 8" key="1">
    <citation type="submission" date="2024-04" db="EMBL/GenBank/DDBJ databases">
        <title>Tritrichomonas musculus Genome.</title>
        <authorList>
            <person name="Alves-Ferreira E."/>
            <person name="Grigg M."/>
            <person name="Lorenzi H."/>
            <person name="Galac M."/>
        </authorList>
    </citation>
    <scope>NUCLEOTIDE SEQUENCE [LARGE SCALE GENOMIC DNA]</scope>
    <source>
        <strain evidence="7 8">EAF2021</strain>
    </source>
</reference>
<evidence type="ECO:0000256" key="3">
    <source>
        <dbReference type="ARBA" id="ARBA00022786"/>
    </source>
</evidence>
<dbReference type="InterPro" id="IPR017907">
    <property type="entry name" value="Znf_RING_CS"/>
</dbReference>
<dbReference type="Proteomes" id="UP001470230">
    <property type="component" value="Unassembled WGS sequence"/>
</dbReference>
<evidence type="ECO:0000259" key="6">
    <source>
        <dbReference type="PROSITE" id="PS50089"/>
    </source>
</evidence>
<feature type="domain" description="RING-type" evidence="6">
    <location>
        <begin position="35"/>
        <end position="81"/>
    </location>
</feature>
<evidence type="ECO:0000313" key="7">
    <source>
        <dbReference type="EMBL" id="KAK8894294.1"/>
    </source>
</evidence>